<dbReference type="AlphaFoldDB" id="A0A8H6SVH0"/>
<proteinExistence type="predicted"/>
<accession>A0A8H6SVH0</accession>
<name>A0A8H6SVH0_9AGAR</name>
<reference evidence="1" key="1">
    <citation type="submission" date="2020-05" db="EMBL/GenBank/DDBJ databases">
        <title>Mycena genomes resolve the evolution of fungal bioluminescence.</title>
        <authorList>
            <person name="Tsai I.J."/>
        </authorList>
    </citation>
    <scope>NUCLEOTIDE SEQUENCE</scope>
    <source>
        <strain evidence="1">171206Taipei</strain>
    </source>
</reference>
<sequence>MSVNIVLPGLQAWAEQHLSAILKATTADDFDTAFESFVAKHATIAVNGKSVSREEYKKQLQGEGFNEAGAEVSFSGAVEVDTGLSAGVVGLFYTATIVQNDLVQSAPAETRVQSSINLVIEEDKSLTKPHFPPGFHGFFGE</sequence>
<comment type="caution">
    <text evidence="1">The sequence shown here is derived from an EMBL/GenBank/DDBJ whole genome shotgun (WGS) entry which is preliminary data.</text>
</comment>
<dbReference type="GeneID" id="59343474"/>
<gene>
    <name evidence="1" type="ORF">MIND_00413700</name>
</gene>
<dbReference type="OrthoDB" id="3188871at2759"/>
<protein>
    <submittedName>
        <fullName evidence="1">Uncharacterized protein</fullName>
    </submittedName>
</protein>
<organism evidence="1 2">
    <name type="scientific">Mycena indigotica</name>
    <dbReference type="NCBI Taxonomy" id="2126181"/>
    <lineage>
        <taxon>Eukaryota</taxon>
        <taxon>Fungi</taxon>
        <taxon>Dikarya</taxon>
        <taxon>Basidiomycota</taxon>
        <taxon>Agaricomycotina</taxon>
        <taxon>Agaricomycetes</taxon>
        <taxon>Agaricomycetidae</taxon>
        <taxon>Agaricales</taxon>
        <taxon>Marasmiineae</taxon>
        <taxon>Mycenaceae</taxon>
        <taxon>Mycena</taxon>
    </lineage>
</organism>
<evidence type="ECO:0000313" key="2">
    <source>
        <dbReference type="Proteomes" id="UP000636479"/>
    </source>
</evidence>
<dbReference type="RefSeq" id="XP_037221250.1">
    <property type="nucleotide sequence ID" value="XM_037360958.1"/>
</dbReference>
<dbReference type="EMBL" id="JACAZF010000004">
    <property type="protein sequence ID" value="KAF7306231.1"/>
    <property type="molecule type" value="Genomic_DNA"/>
</dbReference>
<dbReference type="Proteomes" id="UP000636479">
    <property type="component" value="Unassembled WGS sequence"/>
</dbReference>
<evidence type="ECO:0000313" key="1">
    <source>
        <dbReference type="EMBL" id="KAF7306231.1"/>
    </source>
</evidence>
<keyword evidence="2" id="KW-1185">Reference proteome</keyword>